<dbReference type="Pfam" id="PF13302">
    <property type="entry name" value="Acetyltransf_3"/>
    <property type="match status" value="1"/>
</dbReference>
<dbReference type="Proteomes" id="UP000219465">
    <property type="component" value="Unassembled WGS sequence"/>
</dbReference>
<dbReference type="PANTHER" id="PTHR43792">
    <property type="entry name" value="GNAT FAMILY, PUTATIVE (AFU_ORTHOLOGUE AFUA_3G00765)-RELATED-RELATED"/>
    <property type="match status" value="1"/>
</dbReference>
<dbReference type="PANTHER" id="PTHR43792:SF8">
    <property type="entry name" value="[RIBOSOMAL PROTEIN US5]-ALANINE N-ACETYLTRANSFERASE"/>
    <property type="match status" value="1"/>
</dbReference>
<dbReference type="InterPro" id="IPR051531">
    <property type="entry name" value="N-acetyltransferase"/>
</dbReference>
<comment type="similarity">
    <text evidence="3">Belongs to the acetyltransferase family. RimJ subfamily.</text>
</comment>
<dbReference type="GO" id="GO:0016747">
    <property type="term" value="F:acyltransferase activity, transferring groups other than amino-acyl groups"/>
    <property type="evidence" value="ECO:0007669"/>
    <property type="project" value="InterPro"/>
</dbReference>
<protein>
    <submittedName>
        <fullName evidence="5">RimJ/RimL family protein N-acetyltransferase</fullName>
    </submittedName>
</protein>
<evidence type="ECO:0000313" key="5">
    <source>
        <dbReference type="EMBL" id="SOE16763.1"/>
    </source>
</evidence>
<accession>A0A286I9G2</accession>
<sequence>MRQDTSLSPSDSAWAPRDNLSDCISASDTERFEEAASRFDCPVLLTENLVLRAPHAEDIDAIAILADNPAIATMVSRIPHPYTRADAETFVRNAAKRGNGNCVYAITEAETGKLQGCCSLERSADGKALELGYWVGEPFWGQGIATQAVHALVDMAFRTRDIEHIDARCRVINPASRRVLQKSGFQFQGTGMINVLAINASAAVEWFRLDRKTWVSLISWSNEHRSGRS</sequence>
<evidence type="ECO:0000259" key="4">
    <source>
        <dbReference type="PROSITE" id="PS51186"/>
    </source>
</evidence>
<dbReference type="RefSeq" id="WP_097106847.1">
    <property type="nucleotide sequence ID" value="NZ_OCPC01000002.1"/>
</dbReference>
<keyword evidence="2" id="KW-0012">Acyltransferase</keyword>
<dbReference type="OrthoDB" id="9804153at2"/>
<name>A0A286I9G2_9HYPH</name>
<evidence type="ECO:0000313" key="6">
    <source>
        <dbReference type="Proteomes" id="UP000219465"/>
    </source>
</evidence>
<dbReference type="InterPro" id="IPR000182">
    <property type="entry name" value="GNAT_dom"/>
</dbReference>
<gene>
    <name evidence="5" type="ORF">SAMN05877838_1645</name>
</gene>
<evidence type="ECO:0000256" key="1">
    <source>
        <dbReference type="ARBA" id="ARBA00022679"/>
    </source>
</evidence>
<dbReference type="AlphaFoldDB" id="A0A286I9G2"/>
<evidence type="ECO:0000256" key="3">
    <source>
        <dbReference type="ARBA" id="ARBA00038502"/>
    </source>
</evidence>
<keyword evidence="6" id="KW-1185">Reference proteome</keyword>
<feature type="domain" description="N-acetyltransferase" evidence="4">
    <location>
        <begin position="62"/>
        <end position="210"/>
    </location>
</feature>
<dbReference type="InterPro" id="IPR016181">
    <property type="entry name" value="Acyl_CoA_acyltransferase"/>
</dbReference>
<proteinExistence type="inferred from homology"/>
<dbReference type="PROSITE" id="PS51186">
    <property type="entry name" value="GNAT"/>
    <property type="match status" value="1"/>
</dbReference>
<dbReference type="Gene3D" id="3.40.630.30">
    <property type="match status" value="1"/>
</dbReference>
<dbReference type="EMBL" id="OCPC01000002">
    <property type="protein sequence ID" value="SOE16763.1"/>
    <property type="molecule type" value="Genomic_DNA"/>
</dbReference>
<reference evidence="6" key="1">
    <citation type="submission" date="2017-08" db="EMBL/GenBank/DDBJ databases">
        <authorList>
            <person name="Varghese N."/>
            <person name="Submissions S."/>
        </authorList>
    </citation>
    <scope>NUCLEOTIDE SEQUENCE [LARGE SCALE GENOMIC DNA]</scope>
    <source>
        <strain evidence="6">KCTC 23107</strain>
    </source>
</reference>
<keyword evidence="1 5" id="KW-0808">Transferase</keyword>
<dbReference type="SUPFAM" id="SSF55729">
    <property type="entry name" value="Acyl-CoA N-acyltransferases (Nat)"/>
    <property type="match status" value="1"/>
</dbReference>
<evidence type="ECO:0000256" key="2">
    <source>
        <dbReference type="ARBA" id="ARBA00023315"/>
    </source>
</evidence>
<organism evidence="5 6">
    <name type="scientific">Hoeflea halophila</name>
    <dbReference type="NCBI Taxonomy" id="714899"/>
    <lineage>
        <taxon>Bacteria</taxon>
        <taxon>Pseudomonadati</taxon>
        <taxon>Pseudomonadota</taxon>
        <taxon>Alphaproteobacteria</taxon>
        <taxon>Hyphomicrobiales</taxon>
        <taxon>Rhizobiaceae</taxon>
        <taxon>Hoeflea</taxon>
    </lineage>
</organism>